<dbReference type="AlphaFoldDB" id="A0AAX0QAF8"/>
<feature type="transmembrane region" description="Helical" evidence="6">
    <location>
        <begin position="59"/>
        <end position="83"/>
    </location>
</feature>
<dbReference type="Pfam" id="PF06847">
    <property type="entry name" value="Arc_PepC_II"/>
    <property type="match status" value="1"/>
</dbReference>
<dbReference type="GO" id="GO:0005886">
    <property type="term" value="C:plasma membrane"/>
    <property type="evidence" value="ECO:0007669"/>
    <property type="project" value="UniProtKB-SubCell"/>
</dbReference>
<dbReference type="Proteomes" id="UP000243820">
    <property type="component" value="Unassembled WGS sequence"/>
</dbReference>
<dbReference type="InterPro" id="IPR052218">
    <property type="entry name" value="Preflagellin_Peptidase"/>
</dbReference>
<keyword evidence="3 6" id="KW-0812">Transmembrane</keyword>
<organism evidence="9 10">
    <name type="scientific">Methanocorpusculum parvum</name>
    <dbReference type="NCBI Taxonomy" id="2193"/>
    <lineage>
        <taxon>Archaea</taxon>
        <taxon>Methanobacteriati</taxon>
        <taxon>Methanobacteriota</taxon>
        <taxon>Stenosarchaea group</taxon>
        <taxon>Methanomicrobia</taxon>
        <taxon>Methanomicrobiales</taxon>
        <taxon>Methanocorpusculaceae</taxon>
        <taxon>Methanocorpusculum</taxon>
    </lineage>
</organism>
<keyword evidence="5 6" id="KW-0472">Membrane</keyword>
<dbReference type="EMBL" id="LMVO01000001">
    <property type="protein sequence ID" value="PAV10237.1"/>
    <property type="molecule type" value="Genomic_DNA"/>
</dbReference>
<dbReference type="GO" id="GO:0004190">
    <property type="term" value="F:aspartic-type endopeptidase activity"/>
    <property type="evidence" value="ECO:0007669"/>
    <property type="project" value="InterPro"/>
</dbReference>
<keyword evidence="10" id="KW-1185">Reference proteome</keyword>
<dbReference type="InterPro" id="IPR009655">
    <property type="entry name" value="Preflagellin_peptidase_C"/>
</dbReference>
<dbReference type="Pfam" id="PF01478">
    <property type="entry name" value="Peptidase_A24"/>
    <property type="match status" value="1"/>
</dbReference>
<keyword evidence="2" id="KW-1003">Cell membrane</keyword>
<evidence type="ECO:0000256" key="5">
    <source>
        <dbReference type="ARBA" id="ARBA00023136"/>
    </source>
</evidence>
<dbReference type="Gene3D" id="1.20.120.1220">
    <property type="match status" value="1"/>
</dbReference>
<dbReference type="PANTHER" id="PTHR36506:SF1">
    <property type="entry name" value="PREFLAGELLIN PEPTIDASE"/>
    <property type="match status" value="1"/>
</dbReference>
<evidence type="ECO:0000313" key="10">
    <source>
        <dbReference type="Proteomes" id="UP000243820"/>
    </source>
</evidence>
<accession>A0AAX0QAF8</accession>
<dbReference type="RefSeq" id="WP_095641658.1">
    <property type="nucleotide sequence ID" value="NZ_LMVO01000001.1"/>
</dbReference>
<evidence type="ECO:0000256" key="4">
    <source>
        <dbReference type="ARBA" id="ARBA00022989"/>
    </source>
</evidence>
<keyword evidence="4 6" id="KW-1133">Transmembrane helix</keyword>
<feature type="transmembrane region" description="Helical" evidence="6">
    <location>
        <begin position="30"/>
        <end position="53"/>
    </location>
</feature>
<gene>
    <name evidence="9" type="ORF">ASJ83_07230</name>
</gene>
<feature type="transmembrane region" description="Helical" evidence="6">
    <location>
        <begin position="6"/>
        <end position="23"/>
    </location>
</feature>
<evidence type="ECO:0000256" key="3">
    <source>
        <dbReference type="ARBA" id="ARBA00022692"/>
    </source>
</evidence>
<evidence type="ECO:0000256" key="2">
    <source>
        <dbReference type="ARBA" id="ARBA00022475"/>
    </source>
</evidence>
<evidence type="ECO:0000313" key="9">
    <source>
        <dbReference type="EMBL" id="PAV10237.1"/>
    </source>
</evidence>
<comment type="caution">
    <text evidence="9">The sequence shown here is derived from an EMBL/GenBank/DDBJ whole genome shotgun (WGS) entry which is preliminary data.</text>
</comment>
<dbReference type="PANTHER" id="PTHR36506">
    <property type="entry name" value="PREFLAGELLIN PEPTIDASE"/>
    <property type="match status" value="1"/>
</dbReference>
<evidence type="ECO:0000259" key="7">
    <source>
        <dbReference type="Pfam" id="PF01478"/>
    </source>
</evidence>
<evidence type="ECO:0000256" key="6">
    <source>
        <dbReference type="SAM" id="Phobius"/>
    </source>
</evidence>
<name>A0AAX0QAF8_9EURY</name>
<comment type="subcellular location">
    <subcellularLocation>
        <location evidence="1">Cell membrane</location>
        <topology evidence="1">Multi-pass membrane protein</topology>
    </subcellularLocation>
</comment>
<evidence type="ECO:0000256" key="1">
    <source>
        <dbReference type="ARBA" id="ARBA00004651"/>
    </source>
</evidence>
<dbReference type="InterPro" id="IPR000045">
    <property type="entry name" value="Prepilin_IV_endopep_pep"/>
</dbReference>
<reference evidence="9 10" key="1">
    <citation type="journal article" date="2017" name="BMC Genomics">
        <title>Genomic analysis of methanogenic archaea reveals a shift towards energy conservation.</title>
        <authorList>
            <person name="Gilmore S.P."/>
            <person name="Henske J.K."/>
            <person name="Sexton J.A."/>
            <person name="Solomon K.V."/>
            <person name="Seppala S."/>
            <person name="Yoo J.I."/>
            <person name="Huyett L.M."/>
            <person name="Pressman A."/>
            <person name="Cogan J.Z."/>
            <person name="Kivenson V."/>
            <person name="Peng X."/>
            <person name="Tan Y."/>
            <person name="Valentine D.L."/>
            <person name="O'Malley M.A."/>
        </authorList>
    </citation>
    <scope>NUCLEOTIDE SEQUENCE [LARGE SCALE GENOMIC DNA]</scope>
    <source>
        <strain evidence="9 10">XII</strain>
    </source>
</reference>
<proteinExistence type="predicted"/>
<evidence type="ECO:0000259" key="8">
    <source>
        <dbReference type="Pfam" id="PF06847"/>
    </source>
</evidence>
<feature type="transmembrane region" description="Helical" evidence="6">
    <location>
        <begin position="90"/>
        <end position="109"/>
    </location>
</feature>
<feature type="transmembrane region" description="Helical" evidence="6">
    <location>
        <begin position="115"/>
        <end position="136"/>
    </location>
</feature>
<evidence type="ECO:0008006" key="11">
    <source>
        <dbReference type="Google" id="ProtNLM"/>
    </source>
</evidence>
<protein>
    <recommendedName>
        <fullName evidence="11">Peptidase A24</fullName>
    </recommendedName>
</protein>
<feature type="domain" description="Prepilin type IV endopeptidase peptidase" evidence="7">
    <location>
        <begin position="13"/>
        <end position="121"/>
    </location>
</feature>
<feature type="domain" description="Preflagellin peptidase C-terminal" evidence="8">
    <location>
        <begin position="142"/>
        <end position="241"/>
    </location>
</feature>
<sequence length="256" mass="28100">MILSLPLSISALLVLITFLYACWQDLKTRTIYAVTWYPAAVGCAVLMIWFWIGAFSAPWAAYVFAASVLVALLMAGFTYLGLFGVADGKAMILLSLAVPITPFAAWIFPSLALSSLVNGAVFALIVPAFFCLRNIFAGNRAPFWLMCSGKPVPGDSITKYFGFVSEEITEVNGVISRKFCRPNSSIRALRNRSAMAIRSLREEPETYASQLELYAKAGNVWISYGLPFMIPITVGYVTALFGFSLTDLVLGFLIMY</sequence>